<dbReference type="Proteomes" id="UP001161247">
    <property type="component" value="Chromosome 3"/>
</dbReference>
<protein>
    <submittedName>
        <fullName evidence="2">OLC1v1036235C1</fullName>
    </submittedName>
</protein>
<feature type="compositionally biased region" description="Low complexity" evidence="1">
    <location>
        <begin position="168"/>
        <end position="182"/>
    </location>
</feature>
<keyword evidence="3" id="KW-1185">Reference proteome</keyword>
<dbReference type="EMBL" id="OX459120">
    <property type="protein sequence ID" value="CAI9099416.1"/>
    <property type="molecule type" value="Genomic_DNA"/>
</dbReference>
<dbReference type="AlphaFoldDB" id="A0AAV1CUU1"/>
<reference evidence="2" key="1">
    <citation type="submission" date="2023-03" db="EMBL/GenBank/DDBJ databases">
        <authorList>
            <person name="Julca I."/>
        </authorList>
    </citation>
    <scope>NUCLEOTIDE SEQUENCE</scope>
</reference>
<feature type="region of interest" description="Disordered" evidence="1">
    <location>
        <begin position="60"/>
        <end position="193"/>
    </location>
</feature>
<proteinExistence type="predicted"/>
<accession>A0AAV1CUU1</accession>
<organism evidence="2 3">
    <name type="scientific">Oldenlandia corymbosa var. corymbosa</name>
    <dbReference type="NCBI Taxonomy" id="529605"/>
    <lineage>
        <taxon>Eukaryota</taxon>
        <taxon>Viridiplantae</taxon>
        <taxon>Streptophyta</taxon>
        <taxon>Embryophyta</taxon>
        <taxon>Tracheophyta</taxon>
        <taxon>Spermatophyta</taxon>
        <taxon>Magnoliopsida</taxon>
        <taxon>eudicotyledons</taxon>
        <taxon>Gunneridae</taxon>
        <taxon>Pentapetalae</taxon>
        <taxon>asterids</taxon>
        <taxon>lamiids</taxon>
        <taxon>Gentianales</taxon>
        <taxon>Rubiaceae</taxon>
        <taxon>Rubioideae</taxon>
        <taxon>Spermacoceae</taxon>
        <taxon>Hedyotis-Oldenlandia complex</taxon>
        <taxon>Oldenlandia</taxon>
    </lineage>
</organism>
<gene>
    <name evidence="2" type="ORF">OLC1_LOCUS9446</name>
</gene>
<evidence type="ECO:0000313" key="2">
    <source>
        <dbReference type="EMBL" id="CAI9099416.1"/>
    </source>
</evidence>
<sequence>MTERIKRLRKELRKLKDGISPLERSGHQHAVTRNLYAEHRVEKEKNLKKVKNVHHKFGPLGELANVDDDDNFEGEESAEDSFESGGDDVDKEDEAAEYSSPERRDIHFGGNSVLNPIGRTDNQTPVHPTRGGGGGETLVGLSALNSAYTPGGSSVRPRSRFGGTSIGASSRPEAAASSSGTSRRSKVSTKETDDWVVTDDVPGGPCDGSVIPSFLGHTDYQLWNGEPRDYLTMNPAKKSLSRLHGWYARLSENAQLQIQNTGSPRCSGLSLGVDLVSLDTLP</sequence>
<feature type="compositionally biased region" description="Polar residues" evidence="1">
    <location>
        <begin position="143"/>
        <end position="152"/>
    </location>
</feature>
<name>A0AAV1CUU1_OLDCO</name>
<evidence type="ECO:0000256" key="1">
    <source>
        <dbReference type="SAM" id="MobiDB-lite"/>
    </source>
</evidence>
<feature type="compositionally biased region" description="Acidic residues" evidence="1">
    <location>
        <begin position="65"/>
        <end position="96"/>
    </location>
</feature>
<evidence type="ECO:0000313" key="3">
    <source>
        <dbReference type="Proteomes" id="UP001161247"/>
    </source>
</evidence>